<keyword evidence="2" id="KW-1185">Reference proteome</keyword>
<comment type="caution">
    <text evidence="1">The sequence shown here is derived from an EMBL/GenBank/DDBJ whole genome shotgun (WGS) entry which is preliminary data.</text>
</comment>
<dbReference type="EMBL" id="CM037154">
    <property type="protein sequence ID" value="KAH7860636.1"/>
    <property type="molecule type" value="Genomic_DNA"/>
</dbReference>
<evidence type="ECO:0000313" key="2">
    <source>
        <dbReference type="Proteomes" id="UP000828048"/>
    </source>
</evidence>
<reference evidence="1 2" key="1">
    <citation type="journal article" date="2021" name="Hortic Res">
        <title>High-quality reference genome and annotation aids understanding of berry development for evergreen blueberry (Vaccinium darrowii).</title>
        <authorList>
            <person name="Yu J."/>
            <person name="Hulse-Kemp A.M."/>
            <person name="Babiker E."/>
            <person name="Staton M."/>
        </authorList>
    </citation>
    <scope>NUCLEOTIDE SEQUENCE [LARGE SCALE GENOMIC DNA]</scope>
    <source>
        <strain evidence="2">cv. NJ 8807/NJ 8810</strain>
        <tissue evidence="1">Young leaf</tissue>
    </source>
</reference>
<name>A0ACB7Z477_9ERIC</name>
<accession>A0ACB7Z477</accession>
<dbReference type="Proteomes" id="UP000828048">
    <property type="component" value="Chromosome 4"/>
</dbReference>
<sequence length="280" mass="31708">MDSDIGKSLDSINKLPNSILCHRLSFLSTKNAVGSSILSTRWQHLWNFVTSLNFNDYVLFPDRYEFDGRCEMVDLSFMNFVKMEFSLVNLSSLLKAKLRTWLSHSWHPTTNYGPSASKLLRGIANVEFLDILIEVEGHVLPTFPNLTHLRLGLDCISCWNRDLLGGFLRCSPYLEVLILEGESPGSGELWGPPPQVPSCLTLHLKEVEILQFDGKEYQLELIKYILKNAKVLKKMTIGYLNSSSCFCNLSKKRKKSSSCVCMALSAFARGSRTCELNLRL</sequence>
<evidence type="ECO:0000313" key="1">
    <source>
        <dbReference type="EMBL" id="KAH7860636.1"/>
    </source>
</evidence>
<protein>
    <submittedName>
        <fullName evidence="1">Uncharacterized protein</fullName>
    </submittedName>
</protein>
<proteinExistence type="predicted"/>
<organism evidence="1 2">
    <name type="scientific">Vaccinium darrowii</name>
    <dbReference type="NCBI Taxonomy" id="229202"/>
    <lineage>
        <taxon>Eukaryota</taxon>
        <taxon>Viridiplantae</taxon>
        <taxon>Streptophyta</taxon>
        <taxon>Embryophyta</taxon>
        <taxon>Tracheophyta</taxon>
        <taxon>Spermatophyta</taxon>
        <taxon>Magnoliopsida</taxon>
        <taxon>eudicotyledons</taxon>
        <taxon>Gunneridae</taxon>
        <taxon>Pentapetalae</taxon>
        <taxon>asterids</taxon>
        <taxon>Ericales</taxon>
        <taxon>Ericaceae</taxon>
        <taxon>Vaccinioideae</taxon>
        <taxon>Vaccinieae</taxon>
        <taxon>Vaccinium</taxon>
    </lineage>
</organism>
<gene>
    <name evidence="1" type="ORF">Vadar_015917</name>
</gene>